<comment type="caution">
    <text evidence="2">The sequence shown here is derived from an EMBL/GenBank/DDBJ whole genome shotgun (WGS) entry which is preliminary data.</text>
</comment>
<name>A0ABS2PBZ2_9BACL</name>
<feature type="transmembrane region" description="Helical" evidence="1">
    <location>
        <begin position="65"/>
        <end position="83"/>
    </location>
</feature>
<accession>A0ABS2PBZ2</accession>
<evidence type="ECO:0000313" key="3">
    <source>
        <dbReference type="Proteomes" id="UP000741863"/>
    </source>
</evidence>
<reference evidence="2 3" key="1">
    <citation type="submission" date="2021-01" db="EMBL/GenBank/DDBJ databases">
        <title>Genomic Encyclopedia of Type Strains, Phase IV (KMG-IV): sequencing the most valuable type-strain genomes for metagenomic binning, comparative biology and taxonomic classification.</title>
        <authorList>
            <person name="Goeker M."/>
        </authorList>
    </citation>
    <scope>NUCLEOTIDE SEQUENCE [LARGE SCALE GENOMIC DNA]</scope>
    <source>
        <strain evidence="2 3">DSM 25540</strain>
    </source>
</reference>
<sequence>MSTFGMLVMFQFVAIVLLLGVLSFIALHISERTPVNSKRVILWIVIVTMVGVMVVDILNQGNFQVTAFVVPTIVIVIAASMLARTKK</sequence>
<keyword evidence="3" id="KW-1185">Reference proteome</keyword>
<keyword evidence="1" id="KW-1133">Transmembrane helix</keyword>
<gene>
    <name evidence="2" type="ORF">JOD17_002012</name>
</gene>
<dbReference type="RefSeq" id="WP_204697389.1">
    <property type="nucleotide sequence ID" value="NZ_JAFBEC010000005.1"/>
</dbReference>
<dbReference type="Proteomes" id="UP000741863">
    <property type="component" value="Unassembled WGS sequence"/>
</dbReference>
<feature type="transmembrane region" description="Helical" evidence="1">
    <location>
        <begin position="40"/>
        <end position="59"/>
    </location>
</feature>
<feature type="transmembrane region" description="Helical" evidence="1">
    <location>
        <begin position="6"/>
        <end position="28"/>
    </location>
</feature>
<proteinExistence type="predicted"/>
<protein>
    <submittedName>
        <fullName evidence="2">Membrane-associated HD superfamily phosphohydrolase</fullName>
    </submittedName>
</protein>
<keyword evidence="1" id="KW-0812">Transmembrane</keyword>
<organism evidence="2 3">
    <name type="scientific">Geomicrobium sediminis</name>
    <dbReference type="NCBI Taxonomy" id="1347788"/>
    <lineage>
        <taxon>Bacteria</taxon>
        <taxon>Bacillati</taxon>
        <taxon>Bacillota</taxon>
        <taxon>Bacilli</taxon>
        <taxon>Bacillales</taxon>
        <taxon>Geomicrobium</taxon>
    </lineage>
</organism>
<keyword evidence="1" id="KW-0472">Membrane</keyword>
<evidence type="ECO:0000313" key="2">
    <source>
        <dbReference type="EMBL" id="MBM7632918.1"/>
    </source>
</evidence>
<dbReference type="EMBL" id="JAFBEC010000005">
    <property type="protein sequence ID" value="MBM7632918.1"/>
    <property type="molecule type" value="Genomic_DNA"/>
</dbReference>
<evidence type="ECO:0000256" key="1">
    <source>
        <dbReference type="SAM" id="Phobius"/>
    </source>
</evidence>